<protein>
    <submittedName>
        <fullName evidence="5">Iron-containing alcohol dehydrogenase</fullName>
    </submittedName>
</protein>
<dbReference type="Pfam" id="PF00465">
    <property type="entry name" value="Fe-ADH"/>
    <property type="match status" value="1"/>
</dbReference>
<dbReference type="SUPFAM" id="SSF56796">
    <property type="entry name" value="Dehydroquinate synthase-like"/>
    <property type="match status" value="1"/>
</dbReference>
<evidence type="ECO:0000256" key="2">
    <source>
        <dbReference type="ARBA" id="ARBA00023002"/>
    </source>
</evidence>
<gene>
    <name evidence="5" type="ORF">NRP21_26795</name>
</gene>
<evidence type="ECO:0000313" key="6">
    <source>
        <dbReference type="Proteomes" id="UP001524642"/>
    </source>
</evidence>
<dbReference type="RefSeq" id="WP_257719312.1">
    <property type="nucleotide sequence ID" value="NZ_JANJOU010000039.1"/>
</dbReference>
<name>A0ABT1XC06_9PROT</name>
<dbReference type="PANTHER" id="PTHR11496:SF102">
    <property type="entry name" value="ALCOHOL DEHYDROGENASE 4"/>
    <property type="match status" value="1"/>
</dbReference>
<evidence type="ECO:0000256" key="1">
    <source>
        <dbReference type="ARBA" id="ARBA00007358"/>
    </source>
</evidence>
<evidence type="ECO:0000259" key="3">
    <source>
        <dbReference type="Pfam" id="PF00465"/>
    </source>
</evidence>
<comment type="similarity">
    <text evidence="1">Belongs to the iron-containing alcohol dehydrogenase family.</text>
</comment>
<proteinExistence type="inferred from homology"/>
<dbReference type="InterPro" id="IPR039697">
    <property type="entry name" value="Alcohol_dehydrogenase_Fe"/>
</dbReference>
<evidence type="ECO:0000259" key="4">
    <source>
        <dbReference type="Pfam" id="PF25137"/>
    </source>
</evidence>
<feature type="domain" description="Fe-containing alcohol dehydrogenase-like C-terminal" evidence="4">
    <location>
        <begin position="193"/>
        <end position="386"/>
    </location>
</feature>
<dbReference type="Gene3D" id="3.40.50.1970">
    <property type="match status" value="1"/>
</dbReference>
<dbReference type="Gene3D" id="1.20.1090.10">
    <property type="entry name" value="Dehydroquinate synthase-like - alpha domain"/>
    <property type="match status" value="1"/>
</dbReference>
<keyword evidence="6" id="KW-1185">Reference proteome</keyword>
<reference evidence="5 6" key="1">
    <citation type="submission" date="2022-06" db="EMBL/GenBank/DDBJ databases">
        <title>Roseomonas CN29.</title>
        <authorList>
            <person name="Cheng Y."/>
            <person name="He X."/>
        </authorList>
    </citation>
    <scope>NUCLEOTIDE SEQUENCE [LARGE SCALE GENOMIC DNA]</scope>
    <source>
        <strain evidence="5 6">CN29</strain>
    </source>
</reference>
<dbReference type="EMBL" id="JANJOU010000039">
    <property type="protein sequence ID" value="MCR0985665.1"/>
    <property type="molecule type" value="Genomic_DNA"/>
</dbReference>
<dbReference type="Pfam" id="PF25137">
    <property type="entry name" value="ADH_Fe_C"/>
    <property type="match status" value="1"/>
</dbReference>
<dbReference type="Proteomes" id="UP001524642">
    <property type="component" value="Unassembled WGS sequence"/>
</dbReference>
<feature type="domain" description="Alcohol dehydrogenase iron-type/glycerol dehydrogenase GldA" evidence="3">
    <location>
        <begin position="14"/>
        <end position="182"/>
    </location>
</feature>
<dbReference type="InterPro" id="IPR001670">
    <property type="entry name" value="ADH_Fe/GldA"/>
</dbReference>
<accession>A0ABT1XC06</accession>
<organism evidence="5 6">
    <name type="scientific">Roseomonas populi</name>
    <dbReference type="NCBI Taxonomy" id="3121582"/>
    <lineage>
        <taxon>Bacteria</taxon>
        <taxon>Pseudomonadati</taxon>
        <taxon>Pseudomonadota</taxon>
        <taxon>Alphaproteobacteria</taxon>
        <taxon>Acetobacterales</taxon>
        <taxon>Roseomonadaceae</taxon>
        <taxon>Roseomonas</taxon>
    </lineage>
</organism>
<dbReference type="PANTHER" id="PTHR11496">
    <property type="entry name" value="ALCOHOL DEHYDROGENASE"/>
    <property type="match status" value="1"/>
</dbReference>
<dbReference type="InterPro" id="IPR056798">
    <property type="entry name" value="ADH_Fe_C"/>
</dbReference>
<dbReference type="CDD" id="cd08551">
    <property type="entry name" value="Fe-ADH"/>
    <property type="match status" value="1"/>
</dbReference>
<comment type="caution">
    <text evidence="5">The sequence shown here is derived from an EMBL/GenBank/DDBJ whole genome shotgun (WGS) entry which is preliminary data.</text>
</comment>
<keyword evidence="2" id="KW-0560">Oxidoreductase</keyword>
<sequence length="388" mass="40823">MPDPALSSFGMGWPNPALFGCGSVAQLGDCLRGLGATRVLLASDAGLQKAGLVERVAGLLRDAALPVEIYTGVSPNPREVEVEAIHARWATADCDAVVALGGGSTIDAVKGACLRRFTRRSLDSLFDDGIHEHPQQPLRFVAVPTTSGTGSETTLGAVLKTPRRKLVLRSEHLRPALTLLDPELVASLPPRATAATGLDVIMHALGVLTSNRPHPIGDMVGAEAMRRAAAHLLRAVEDGRDMEARAEMMLASYLAGHGITLKGVDGIHGLSTPVESLTDCTHADSLGVIFPHVMRFNMPVAAGRYACIARMIGVAGREASEEAAAEALVAHLTALRDRFGMPDRLGALGVERAMIPELARQAQLSAATQGNARPLGTADAAALYERMI</sequence>
<evidence type="ECO:0000313" key="5">
    <source>
        <dbReference type="EMBL" id="MCR0985665.1"/>
    </source>
</evidence>